<keyword evidence="3 11" id="KW-0328">Glycosyltransferase</keyword>
<evidence type="ECO:0000256" key="2">
    <source>
        <dbReference type="ARBA" id="ARBA00022519"/>
    </source>
</evidence>
<dbReference type="InterPro" id="IPR011812">
    <property type="entry name" value="Pep_trsgly"/>
</dbReference>
<dbReference type="GO" id="GO:0008360">
    <property type="term" value="P:regulation of cell shape"/>
    <property type="evidence" value="ECO:0007669"/>
    <property type="project" value="UniProtKB-KW"/>
</dbReference>
<gene>
    <name evidence="11" type="primary">mtgA</name>
    <name evidence="13" type="ORF">CA2015_1345</name>
</gene>
<dbReference type="EMBL" id="CP012040">
    <property type="protein sequence ID" value="AKP50792.1"/>
    <property type="molecule type" value="Genomic_DNA"/>
</dbReference>
<evidence type="ECO:0000256" key="11">
    <source>
        <dbReference type="HAMAP-Rule" id="MF_00766"/>
    </source>
</evidence>
<evidence type="ECO:0000313" key="13">
    <source>
        <dbReference type="EMBL" id="AKP50792.1"/>
    </source>
</evidence>
<dbReference type="PANTHER" id="PTHR30400:SF0">
    <property type="entry name" value="BIOSYNTHETIC PEPTIDOGLYCAN TRANSGLYCOSYLASE"/>
    <property type="match status" value="1"/>
</dbReference>
<dbReference type="GO" id="GO:0071555">
    <property type="term" value="P:cell wall organization"/>
    <property type="evidence" value="ECO:0007669"/>
    <property type="project" value="UniProtKB-KW"/>
</dbReference>
<comment type="pathway">
    <text evidence="11">Cell wall biogenesis; peptidoglycan biosynthesis.</text>
</comment>
<dbReference type="Proteomes" id="UP000036520">
    <property type="component" value="Chromosome"/>
</dbReference>
<evidence type="ECO:0000256" key="3">
    <source>
        <dbReference type="ARBA" id="ARBA00022676"/>
    </source>
</evidence>
<keyword evidence="8 11" id="KW-1133">Transmembrane helix</keyword>
<evidence type="ECO:0000313" key="14">
    <source>
        <dbReference type="Proteomes" id="UP000036520"/>
    </source>
</evidence>
<reference evidence="13 14" key="1">
    <citation type="submission" date="2015-07" db="EMBL/GenBank/DDBJ databases">
        <authorList>
            <person name="Kim K.M."/>
        </authorList>
    </citation>
    <scope>NUCLEOTIDE SEQUENCE [LARGE SCALE GENOMIC DNA]</scope>
    <source>
        <strain evidence="13 14">KCTC 12363</strain>
    </source>
</reference>
<feature type="transmembrane region" description="Helical" evidence="11">
    <location>
        <begin position="12"/>
        <end position="33"/>
    </location>
</feature>
<dbReference type="GO" id="GO:0005886">
    <property type="term" value="C:plasma membrane"/>
    <property type="evidence" value="ECO:0007669"/>
    <property type="project" value="UniProtKB-SubCell"/>
</dbReference>
<evidence type="ECO:0000256" key="8">
    <source>
        <dbReference type="ARBA" id="ARBA00022989"/>
    </source>
</evidence>
<name>A0A0H4PR88_9BACT</name>
<evidence type="ECO:0000256" key="4">
    <source>
        <dbReference type="ARBA" id="ARBA00022679"/>
    </source>
</evidence>
<organism evidence="13 14">
    <name type="scientific">Cyclobacterium amurskyense</name>
    <dbReference type="NCBI Taxonomy" id="320787"/>
    <lineage>
        <taxon>Bacteria</taxon>
        <taxon>Pseudomonadati</taxon>
        <taxon>Bacteroidota</taxon>
        <taxon>Cytophagia</taxon>
        <taxon>Cytophagales</taxon>
        <taxon>Cyclobacteriaceae</taxon>
        <taxon>Cyclobacterium</taxon>
    </lineage>
</organism>
<evidence type="ECO:0000256" key="10">
    <source>
        <dbReference type="ARBA" id="ARBA00023316"/>
    </source>
</evidence>
<dbReference type="GO" id="GO:0009252">
    <property type="term" value="P:peptidoglycan biosynthetic process"/>
    <property type="evidence" value="ECO:0007669"/>
    <property type="project" value="UniProtKB-UniRule"/>
</dbReference>
<feature type="domain" description="Glycosyl transferase family 51" evidence="12">
    <location>
        <begin position="54"/>
        <end position="218"/>
    </location>
</feature>
<dbReference type="AlphaFoldDB" id="A0A0H4PR88"/>
<accession>A0A0H4PR88</accession>
<keyword evidence="7 11" id="KW-0573">Peptidoglycan synthesis</keyword>
<dbReference type="UniPathway" id="UPA00219"/>
<comment type="similarity">
    <text evidence="11">Belongs to the glycosyltransferase 51 family.</text>
</comment>
<comment type="catalytic activity">
    <reaction evidence="11">
        <text>[GlcNAc-(1-&gt;4)-Mur2Ac(oyl-L-Ala-gamma-D-Glu-L-Lys-D-Ala-D-Ala)](n)-di-trans,octa-cis-undecaprenyl diphosphate + beta-D-GlcNAc-(1-&gt;4)-Mur2Ac(oyl-L-Ala-gamma-D-Glu-L-Lys-D-Ala-D-Ala)-di-trans,octa-cis-undecaprenyl diphosphate = [GlcNAc-(1-&gt;4)-Mur2Ac(oyl-L-Ala-gamma-D-Glu-L-Lys-D-Ala-D-Ala)](n+1)-di-trans,octa-cis-undecaprenyl diphosphate + di-trans,octa-cis-undecaprenyl diphosphate + H(+)</text>
        <dbReference type="Rhea" id="RHEA:23708"/>
        <dbReference type="Rhea" id="RHEA-COMP:9602"/>
        <dbReference type="Rhea" id="RHEA-COMP:9603"/>
        <dbReference type="ChEBI" id="CHEBI:15378"/>
        <dbReference type="ChEBI" id="CHEBI:58405"/>
        <dbReference type="ChEBI" id="CHEBI:60033"/>
        <dbReference type="ChEBI" id="CHEBI:78435"/>
        <dbReference type="EC" id="2.4.99.28"/>
    </reaction>
</comment>
<dbReference type="Gene3D" id="1.10.3810.10">
    <property type="entry name" value="Biosynthetic peptidoglycan transglycosylase-like"/>
    <property type="match status" value="1"/>
</dbReference>
<keyword evidence="6 11" id="KW-0133">Cell shape</keyword>
<dbReference type="GO" id="GO:0008955">
    <property type="term" value="F:peptidoglycan glycosyltransferase activity"/>
    <property type="evidence" value="ECO:0007669"/>
    <property type="project" value="UniProtKB-UniRule"/>
</dbReference>
<evidence type="ECO:0000256" key="9">
    <source>
        <dbReference type="ARBA" id="ARBA00023136"/>
    </source>
</evidence>
<dbReference type="HAMAP" id="MF_00766">
    <property type="entry name" value="PGT_MtgA"/>
    <property type="match status" value="1"/>
</dbReference>
<dbReference type="GO" id="GO:0009274">
    <property type="term" value="C:peptidoglycan-based cell wall"/>
    <property type="evidence" value="ECO:0007669"/>
    <property type="project" value="InterPro"/>
</dbReference>
<comment type="subcellular location">
    <subcellularLocation>
        <location evidence="11">Cell membrane</location>
        <topology evidence="11">Single-pass membrane protein</topology>
    </subcellularLocation>
</comment>
<keyword evidence="1 11" id="KW-1003">Cell membrane</keyword>
<dbReference type="STRING" id="320787.CA2015_1345"/>
<keyword evidence="9 11" id="KW-0472">Membrane</keyword>
<keyword evidence="14" id="KW-1185">Reference proteome</keyword>
<dbReference type="SUPFAM" id="SSF53955">
    <property type="entry name" value="Lysozyme-like"/>
    <property type="match status" value="1"/>
</dbReference>
<proteinExistence type="inferred from homology"/>
<dbReference type="KEGG" id="camu:CA2015_1345"/>
<comment type="function">
    <text evidence="11">Peptidoglycan polymerase that catalyzes glycan chain elongation from lipid-linked precursors.</text>
</comment>
<dbReference type="GO" id="GO:0016763">
    <property type="term" value="F:pentosyltransferase activity"/>
    <property type="evidence" value="ECO:0007669"/>
    <property type="project" value="InterPro"/>
</dbReference>
<dbReference type="PATRIC" id="fig|320787.5.peg.1483"/>
<keyword evidence="5 11" id="KW-0812">Transmembrane</keyword>
<keyword evidence="10 11" id="KW-0961">Cell wall biogenesis/degradation</keyword>
<evidence type="ECO:0000256" key="5">
    <source>
        <dbReference type="ARBA" id="ARBA00022692"/>
    </source>
</evidence>
<evidence type="ECO:0000256" key="6">
    <source>
        <dbReference type="ARBA" id="ARBA00022960"/>
    </source>
</evidence>
<dbReference type="NCBIfam" id="TIGR02070">
    <property type="entry name" value="mono_pep_trsgly"/>
    <property type="match status" value="1"/>
</dbReference>
<sequence length="228" mass="25881">MKKIIAWVGKVSLALFVGSIVLVALLSVFPVYFTPLMGIRTAEQAILKDKSLAFKKDWEPIENISPHLYLAVVAAEDQKFLTHSGFDWEAIEKAFEGNKTGKQLRGGSTISNQAAKNVFLWPGRNFIRKGIEAYFTVLIEFLWGKERILEVYLNVIEMGDGIYGAEAAAQYYFKKPASKLTRQEAALIAAVLPNPIRWRPDKPTAYIKKRQAWILRNMRNLGEVKFEE</sequence>
<dbReference type="InterPro" id="IPR001264">
    <property type="entry name" value="Glyco_trans_51"/>
</dbReference>
<dbReference type="PANTHER" id="PTHR30400">
    <property type="entry name" value="MONOFUNCTIONAL BIOSYNTHETIC PEPTIDOGLYCAN TRANSGLYCOSYLASE"/>
    <property type="match status" value="1"/>
</dbReference>
<dbReference type="EC" id="2.4.99.28" evidence="11"/>
<keyword evidence="2" id="KW-0997">Cell inner membrane</keyword>
<evidence type="ECO:0000259" key="12">
    <source>
        <dbReference type="Pfam" id="PF00912"/>
    </source>
</evidence>
<dbReference type="InterPro" id="IPR036950">
    <property type="entry name" value="PBP_transglycosylase"/>
</dbReference>
<dbReference type="InterPro" id="IPR023346">
    <property type="entry name" value="Lysozyme-like_dom_sf"/>
</dbReference>
<evidence type="ECO:0000256" key="1">
    <source>
        <dbReference type="ARBA" id="ARBA00022475"/>
    </source>
</evidence>
<keyword evidence="4 11" id="KW-0808">Transferase</keyword>
<dbReference type="Pfam" id="PF00912">
    <property type="entry name" value="Transgly"/>
    <property type="match status" value="1"/>
</dbReference>
<evidence type="ECO:0000256" key="7">
    <source>
        <dbReference type="ARBA" id="ARBA00022984"/>
    </source>
</evidence>
<protein>
    <recommendedName>
        <fullName evidence="11">Biosynthetic peptidoglycan transglycosylase</fullName>
        <ecNumber evidence="11">2.4.99.28</ecNumber>
    </recommendedName>
    <alternativeName>
        <fullName evidence="11">Glycan polymerase</fullName>
    </alternativeName>
    <alternativeName>
        <fullName evidence="11">Peptidoglycan glycosyltransferase MtgA</fullName>
        <shortName evidence="11">PGT</shortName>
    </alternativeName>
</protein>